<dbReference type="GO" id="GO:0008017">
    <property type="term" value="F:microtubule binding"/>
    <property type="evidence" value="ECO:0007669"/>
    <property type="project" value="InterPro"/>
</dbReference>
<keyword evidence="3 7" id="KW-0175">Coiled coil</keyword>
<keyword evidence="6" id="KW-0493">Microtubule</keyword>
<dbReference type="SMART" id="SM00129">
    <property type="entry name" value="KISc"/>
    <property type="match status" value="1"/>
</dbReference>
<evidence type="ECO:0000256" key="3">
    <source>
        <dbReference type="ARBA" id="ARBA00023054"/>
    </source>
</evidence>
<dbReference type="SUPFAM" id="SSF52540">
    <property type="entry name" value="P-loop containing nucleoside triphosphate hydrolases"/>
    <property type="match status" value="1"/>
</dbReference>
<reference evidence="10" key="1">
    <citation type="submission" date="2023-08" db="EMBL/GenBank/DDBJ databases">
        <authorList>
            <person name="Audoor S."/>
            <person name="Bilcke G."/>
        </authorList>
    </citation>
    <scope>NUCLEOTIDE SEQUENCE</scope>
</reference>
<evidence type="ECO:0000256" key="2">
    <source>
        <dbReference type="ARBA" id="ARBA00022840"/>
    </source>
</evidence>
<evidence type="ECO:0000256" key="7">
    <source>
        <dbReference type="SAM" id="Coils"/>
    </source>
</evidence>
<dbReference type="PRINTS" id="PR00380">
    <property type="entry name" value="KINESINHEAVY"/>
</dbReference>
<comment type="similarity">
    <text evidence="5 6">Belongs to the TRAFAC class myosin-kinesin ATPase superfamily. Kinesin family.</text>
</comment>
<dbReference type="PANTHER" id="PTHR47968:SF75">
    <property type="entry name" value="CENTROMERE-ASSOCIATED PROTEIN E"/>
    <property type="match status" value="1"/>
</dbReference>
<dbReference type="Pfam" id="PF00225">
    <property type="entry name" value="Kinesin"/>
    <property type="match status" value="1"/>
</dbReference>
<evidence type="ECO:0000313" key="10">
    <source>
        <dbReference type="EMBL" id="CAJ1930873.1"/>
    </source>
</evidence>
<keyword evidence="4 5" id="KW-0505">Motor protein</keyword>
<protein>
    <recommendedName>
        <fullName evidence="6">Kinesin-like protein</fullName>
    </recommendedName>
</protein>
<keyword evidence="2 5" id="KW-0067">ATP-binding</keyword>
<dbReference type="InterPro" id="IPR036961">
    <property type="entry name" value="Kinesin_motor_dom_sf"/>
</dbReference>
<evidence type="ECO:0000256" key="8">
    <source>
        <dbReference type="SAM" id="MobiDB-lite"/>
    </source>
</evidence>
<keyword evidence="11" id="KW-1185">Reference proteome</keyword>
<keyword evidence="1 5" id="KW-0547">Nucleotide-binding</keyword>
<dbReference type="AlphaFoldDB" id="A0AAD2FDM1"/>
<evidence type="ECO:0000256" key="1">
    <source>
        <dbReference type="ARBA" id="ARBA00022741"/>
    </source>
</evidence>
<evidence type="ECO:0000256" key="6">
    <source>
        <dbReference type="RuleBase" id="RU000394"/>
    </source>
</evidence>
<dbReference type="PROSITE" id="PS50067">
    <property type="entry name" value="KINESIN_MOTOR_2"/>
    <property type="match status" value="1"/>
</dbReference>
<dbReference type="InterPro" id="IPR019821">
    <property type="entry name" value="Kinesin_motor_CS"/>
</dbReference>
<feature type="coiled-coil region" evidence="7">
    <location>
        <begin position="421"/>
        <end position="480"/>
    </location>
</feature>
<dbReference type="PROSITE" id="PS00411">
    <property type="entry name" value="KINESIN_MOTOR_1"/>
    <property type="match status" value="1"/>
</dbReference>
<dbReference type="GO" id="GO:0005874">
    <property type="term" value="C:microtubule"/>
    <property type="evidence" value="ECO:0007669"/>
    <property type="project" value="UniProtKB-KW"/>
</dbReference>
<proteinExistence type="inferred from homology"/>
<sequence length="676" mass="75577">MQKASKLPSLGLRPISTDRSNDAKSIQPPRRNDSSPGTATTASVSSKESSEKPQLKTNIEVCARIRPLEIQTGSAGFFEAPSQRRRTLSKLPKKQAPGTMSKQGEICCWDVSEDGETAAQSENTETVTGRTNSFTLDKVYGMQSTTRQLYDNSCHSLVKAAMEGYHSTVLAYGQTASGKTHTMSGTKDSPGLIPLCIEDCFRYVRECQESREYMIRVSYLEVYKEHIRDLLTGIPQPIRIFDGPKGLIIRGLKEVVVSSPQDVFDALKSGEGRRQVGSTHMNSQSSRSHTLVRLWIESTPSDGRKGSSTRASSLSLVDLAGSESVKLNGLERREEGHYINKSLMTLGQVVLTLSEGNTKTHIPFRDSKLTRLLQPSLSGNAQMMLLCCISPQVSHLEESHNTFKFATRAKKIKQKAIVNVADDENTLLQNYRDEIADLRKQLEEAKQQQRLIKEVPFDHKEETDEEVKELVSAIKTMERLILKSRPHHTPVTPRARVASPRASEMMLDDTLDELNLQDDSDDDSQVAILSTTPGNEMLSTPTKDEEALSIELGRIRGLLGTVLKKKGISEDDPYIQKSLDFASPVRSPEMVREVEHLRHQLEEQEANTNLRKADSSFLQSQLREKDQLLEEVSKVLEQVELRQAELERENAALRAEAFALKAKLSRHETDYECANV</sequence>
<evidence type="ECO:0000313" key="11">
    <source>
        <dbReference type="Proteomes" id="UP001295423"/>
    </source>
</evidence>
<dbReference type="InterPro" id="IPR027640">
    <property type="entry name" value="Kinesin-like_fam"/>
</dbReference>
<feature type="domain" description="Kinesin motor" evidence="9">
    <location>
        <begin position="58"/>
        <end position="412"/>
    </location>
</feature>
<dbReference type="InterPro" id="IPR027417">
    <property type="entry name" value="P-loop_NTPase"/>
</dbReference>
<dbReference type="InterPro" id="IPR001752">
    <property type="entry name" value="Kinesin_motor_dom"/>
</dbReference>
<dbReference type="Proteomes" id="UP001295423">
    <property type="component" value="Unassembled WGS sequence"/>
</dbReference>
<comment type="caution">
    <text evidence="10">The sequence shown here is derived from an EMBL/GenBank/DDBJ whole genome shotgun (WGS) entry which is preliminary data.</text>
</comment>
<dbReference type="GO" id="GO:0003777">
    <property type="term" value="F:microtubule motor activity"/>
    <property type="evidence" value="ECO:0007669"/>
    <property type="project" value="InterPro"/>
</dbReference>
<organism evidence="10 11">
    <name type="scientific">Cylindrotheca closterium</name>
    <dbReference type="NCBI Taxonomy" id="2856"/>
    <lineage>
        <taxon>Eukaryota</taxon>
        <taxon>Sar</taxon>
        <taxon>Stramenopiles</taxon>
        <taxon>Ochrophyta</taxon>
        <taxon>Bacillariophyta</taxon>
        <taxon>Bacillariophyceae</taxon>
        <taxon>Bacillariophycidae</taxon>
        <taxon>Bacillariales</taxon>
        <taxon>Bacillariaceae</taxon>
        <taxon>Cylindrotheca</taxon>
    </lineage>
</organism>
<dbReference type="EMBL" id="CAKOGP040000113">
    <property type="protein sequence ID" value="CAJ1930873.1"/>
    <property type="molecule type" value="Genomic_DNA"/>
</dbReference>
<feature type="region of interest" description="Disordered" evidence="8">
    <location>
        <begin position="1"/>
        <end position="55"/>
    </location>
</feature>
<evidence type="ECO:0000256" key="5">
    <source>
        <dbReference type="PROSITE-ProRule" id="PRU00283"/>
    </source>
</evidence>
<dbReference type="GO" id="GO:0007018">
    <property type="term" value="P:microtubule-based movement"/>
    <property type="evidence" value="ECO:0007669"/>
    <property type="project" value="InterPro"/>
</dbReference>
<evidence type="ECO:0000256" key="4">
    <source>
        <dbReference type="ARBA" id="ARBA00023175"/>
    </source>
</evidence>
<feature type="binding site" evidence="5">
    <location>
        <begin position="173"/>
        <end position="180"/>
    </location>
    <ligand>
        <name>ATP</name>
        <dbReference type="ChEBI" id="CHEBI:30616"/>
    </ligand>
</feature>
<feature type="coiled-coil region" evidence="7">
    <location>
        <begin position="587"/>
        <end position="663"/>
    </location>
</feature>
<dbReference type="Gene3D" id="3.40.850.10">
    <property type="entry name" value="Kinesin motor domain"/>
    <property type="match status" value="1"/>
</dbReference>
<feature type="compositionally biased region" description="Polar residues" evidence="8">
    <location>
        <begin position="34"/>
        <end position="47"/>
    </location>
</feature>
<accession>A0AAD2FDM1</accession>
<name>A0AAD2FDM1_9STRA</name>
<dbReference type="PANTHER" id="PTHR47968">
    <property type="entry name" value="CENTROMERE PROTEIN E"/>
    <property type="match status" value="1"/>
</dbReference>
<evidence type="ECO:0000259" key="9">
    <source>
        <dbReference type="PROSITE" id="PS50067"/>
    </source>
</evidence>
<gene>
    <name evidence="10" type="ORF">CYCCA115_LOCUS2129</name>
</gene>
<dbReference type="GO" id="GO:0005524">
    <property type="term" value="F:ATP binding"/>
    <property type="evidence" value="ECO:0007669"/>
    <property type="project" value="UniProtKB-UniRule"/>
</dbReference>